<name>A0A9Q1H425_HOLLE</name>
<evidence type="ECO:0000313" key="3">
    <source>
        <dbReference type="Proteomes" id="UP001152320"/>
    </source>
</evidence>
<gene>
    <name evidence="2" type="ORF">HOLleu_26193</name>
</gene>
<comment type="caution">
    <text evidence="2">The sequence shown here is derived from an EMBL/GenBank/DDBJ whole genome shotgun (WGS) entry which is preliminary data.</text>
</comment>
<keyword evidence="3" id="KW-1185">Reference proteome</keyword>
<reference evidence="2" key="1">
    <citation type="submission" date="2021-10" db="EMBL/GenBank/DDBJ databases">
        <title>Tropical sea cucumber genome reveals ecological adaptation and Cuvierian tubules defense mechanism.</title>
        <authorList>
            <person name="Chen T."/>
        </authorList>
    </citation>
    <scope>NUCLEOTIDE SEQUENCE</scope>
    <source>
        <strain evidence="2">Nanhai2018</strain>
        <tissue evidence="2">Muscle</tissue>
    </source>
</reference>
<evidence type="ECO:0000313" key="2">
    <source>
        <dbReference type="EMBL" id="KAJ8032624.1"/>
    </source>
</evidence>
<dbReference type="InterPro" id="IPR008827">
    <property type="entry name" value="SYCP1"/>
</dbReference>
<dbReference type="PANTHER" id="PTHR46918:SF1">
    <property type="entry name" value="SYNAPTONEMAL COMPLEX PROTEIN 1"/>
    <property type="match status" value="1"/>
</dbReference>
<protein>
    <submittedName>
        <fullName evidence="2">Synaptonemal complex protein 1</fullName>
    </submittedName>
</protein>
<dbReference type="Pfam" id="PF05483">
    <property type="entry name" value="SCP-1"/>
    <property type="match status" value="1"/>
</dbReference>
<feature type="coiled-coil region" evidence="1">
    <location>
        <begin position="132"/>
        <end position="225"/>
    </location>
</feature>
<sequence length="247" mass="28529">MLLSSRQETAEDQPFFKISSHNKSVNQHQGFFLLPSQSQTAKETGKSTSAVSMFQESTSSVSHQGRQNSPFQIPVSTTAAQCTFQTQQARQRQTQHINPKDKVEEAVTHNPEKLTSLHSRLHQEADKIRRWKVETEIELKQQEQKLRDSLQTVESQRKSLLELQLQNETLSGKLQEEIDGRAELEEKIESTRDMCSLVKDYSVKLEEKLALCEKDRDDIQEVQKKQQEDLLVRIEFKSFKSQILNTD</sequence>
<dbReference type="OrthoDB" id="10064612at2759"/>
<dbReference type="GO" id="GO:0000795">
    <property type="term" value="C:synaptonemal complex"/>
    <property type="evidence" value="ECO:0007669"/>
    <property type="project" value="InterPro"/>
</dbReference>
<dbReference type="AlphaFoldDB" id="A0A9Q1H425"/>
<organism evidence="2 3">
    <name type="scientific">Holothuria leucospilota</name>
    <name type="common">Black long sea cucumber</name>
    <name type="synonym">Mertensiothuria leucospilota</name>
    <dbReference type="NCBI Taxonomy" id="206669"/>
    <lineage>
        <taxon>Eukaryota</taxon>
        <taxon>Metazoa</taxon>
        <taxon>Echinodermata</taxon>
        <taxon>Eleutherozoa</taxon>
        <taxon>Echinozoa</taxon>
        <taxon>Holothuroidea</taxon>
        <taxon>Aspidochirotacea</taxon>
        <taxon>Aspidochirotida</taxon>
        <taxon>Holothuriidae</taxon>
        <taxon>Holothuria</taxon>
    </lineage>
</organism>
<dbReference type="EMBL" id="JAIZAY010000012">
    <property type="protein sequence ID" value="KAJ8032624.1"/>
    <property type="molecule type" value="Genomic_DNA"/>
</dbReference>
<dbReference type="GO" id="GO:0007130">
    <property type="term" value="P:synaptonemal complex assembly"/>
    <property type="evidence" value="ECO:0007669"/>
    <property type="project" value="InterPro"/>
</dbReference>
<dbReference type="PANTHER" id="PTHR46918">
    <property type="entry name" value="SYNAPTONEMAL COMPLEX PROTEIN 1"/>
    <property type="match status" value="1"/>
</dbReference>
<dbReference type="Proteomes" id="UP001152320">
    <property type="component" value="Chromosome 12"/>
</dbReference>
<proteinExistence type="predicted"/>
<keyword evidence="1" id="KW-0175">Coiled coil</keyword>
<accession>A0A9Q1H425</accession>
<evidence type="ECO:0000256" key="1">
    <source>
        <dbReference type="SAM" id="Coils"/>
    </source>
</evidence>